<protein>
    <submittedName>
        <fullName evidence="2">Uncharacterized protein</fullName>
    </submittedName>
</protein>
<organism evidence="2 3">
    <name type="scientific">Pleuronectes platessa</name>
    <name type="common">European plaice</name>
    <dbReference type="NCBI Taxonomy" id="8262"/>
    <lineage>
        <taxon>Eukaryota</taxon>
        <taxon>Metazoa</taxon>
        <taxon>Chordata</taxon>
        <taxon>Craniata</taxon>
        <taxon>Vertebrata</taxon>
        <taxon>Euteleostomi</taxon>
        <taxon>Actinopterygii</taxon>
        <taxon>Neopterygii</taxon>
        <taxon>Teleostei</taxon>
        <taxon>Neoteleostei</taxon>
        <taxon>Acanthomorphata</taxon>
        <taxon>Carangaria</taxon>
        <taxon>Pleuronectiformes</taxon>
        <taxon>Pleuronectoidei</taxon>
        <taxon>Pleuronectidae</taxon>
        <taxon>Pleuronectes</taxon>
    </lineage>
</organism>
<comment type="caution">
    <text evidence="2">The sequence shown here is derived from an EMBL/GenBank/DDBJ whole genome shotgun (WGS) entry which is preliminary data.</text>
</comment>
<evidence type="ECO:0000313" key="2">
    <source>
        <dbReference type="EMBL" id="CAB1446591.1"/>
    </source>
</evidence>
<keyword evidence="3" id="KW-1185">Reference proteome</keyword>
<proteinExistence type="predicted"/>
<name>A0A9N7V6G5_PLEPL</name>
<evidence type="ECO:0000313" key="3">
    <source>
        <dbReference type="Proteomes" id="UP001153269"/>
    </source>
</evidence>
<sequence>MKTKLISLTHCLCEEAREAILEEEEEEEKEEEEEEEETKTARDQPPETGEEEEEEEEEGEGEKRQRDAAETKTSSQRQPGLKGHSVDCVRSNMAARHATLGFGKQNFCLVTKERQRTSLTVIGWQQWKPAQPL</sequence>
<gene>
    <name evidence="2" type="ORF">PLEPLA_LOCUS34316</name>
</gene>
<feature type="compositionally biased region" description="Acidic residues" evidence="1">
    <location>
        <begin position="48"/>
        <end position="60"/>
    </location>
</feature>
<evidence type="ECO:0000256" key="1">
    <source>
        <dbReference type="SAM" id="MobiDB-lite"/>
    </source>
</evidence>
<dbReference type="AlphaFoldDB" id="A0A9N7V6G5"/>
<feature type="compositionally biased region" description="Basic and acidic residues" evidence="1">
    <location>
        <begin position="61"/>
        <end position="70"/>
    </location>
</feature>
<feature type="region of interest" description="Disordered" evidence="1">
    <location>
        <begin position="13"/>
        <end position="85"/>
    </location>
</feature>
<reference evidence="2" key="1">
    <citation type="submission" date="2020-03" db="EMBL/GenBank/DDBJ databases">
        <authorList>
            <person name="Weist P."/>
        </authorList>
    </citation>
    <scope>NUCLEOTIDE SEQUENCE</scope>
</reference>
<dbReference type="Proteomes" id="UP001153269">
    <property type="component" value="Unassembled WGS sequence"/>
</dbReference>
<feature type="compositionally biased region" description="Acidic residues" evidence="1">
    <location>
        <begin position="21"/>
        <end position="37"/>
    </location>
</feature>
<accession>A0A9N7V6G5</accession>
<dbReference type="EMBL" id="CADEAL010003920">
    <property type="protein sequence ID" value="CAB1446591.1"/>
    <property type="molecule type" value="Genomic_DNA"/>
</dbReference>